<evidence type="ECO:0008006" key="3">
    <source>
        <dbReference type="Google" id="ProtNLM"/>
    </source>
</evidence>
<dbReference type="OrthoDB" id="3402039at2"/>
<evidence type="ECO:0000313" key="2">
    <source>
        <dbReference type="Proteomes" id="UP000007842"/>
    </source>
</evidence>
<name>F8JNK2_STREN</name>
<accession>F8JNK2</accession>
<gene>
    <name evidence="1" type="ordered locus">SCATT_p08370</name>
</gene>
<evidence type="ECO:0000313" key="1">
    <source>
        <dbReference type="EMBL" id="AEW99030.1"/>
    </source>
</evidence>
<dbReference type="PATRIC" id="fig|1003195.11.peg.866"/>
<dbReference type="EMBL" id="CP003229">
    <property type="protein sequence ID" value="AEW99030.1"/>
    <property type="molecule type" value="Genomic_DNA"/>
</dbReference>
<accession>G8XD84</accession>
<protein>
    <recommendedName>
        <fullName evidence="3">CchlQ</fullName>
    </recommendedName>
</protein>
<reference evidence="2" key="1">
    <citation type="submission" date="2011-12" db="EMBL/GenBank/DDBJ databases">
        <title>Complete genome sequence of Streptomyces cattleya strain DSM 46488.</title>
        <authorList>
            <person name="Ou H.-Y."/>
            <person name="Li P."/>
            <person name="Zhao C."/>
            <person name="O'Hagan D."/>
            <person name="Deng Z."/>
        </authorList>
    </citation>
    <scope>NUCLEOTIDE SEQUENCE [LARGE SCALE GENOMIC DNA]</scope>
    <source>
        <strain evidence="2">ATCC 35852 / DSM 46488 / JCM 4925 / NBRC 14057 / NRRL 8057</strain>
        <plasmid evidence="2">Plasmid pSCATT</plasmid>
    </source>
</reference>
<dbReference type="KEGG" id="sct:SCAT_p0897"/>
<dbReference type="KEGG" id="scy:SCATT_p08370"/>
<dbReference type="HOGENOM" id="CLU_129897_0_0_11"/>
<organism evidence="1 2">
    <name type="scientific">Streptantibioticus cattleyicolor (strain ATCC 35852 / DSM 46488 / JCM 4925 / NBRC 14057 / NRRL 8057)</name>
    <name type="common">Streptomyces cattleya</name>
    <dbReference type="NCBI Taxonomy" id="1003195"/>
    <lineage>
        <taxon>Bacteria</taxon>
        <taxon>Bacillati</taxon>
        <taxon>Actinomycetota</taxon>
        <taxon>Actinomycetes</taxon>
        <taxon>Kitasatosporales</taxon>
        <taxon>Streptomycetaceae</taxon>
        <taxon>Streptantibioticus</taxon>
    </lineage>
</organism>
<dbReference type="RefSeq" id="WP_014151349.1">
    <property type="nucleotide sequence ID" value="NC_016113.1"/>
</dbReference>
<keyword evidence="2" id="KW-1185">Reference proteome</keyword>
<dbReference type="AlphaFoldDB" id="F8JNK2"/>
<sequence>MDWGTLVATVSGGVVAMSGTVLADRLRNRHDDERGLETRRRAVYIEFITAAGLCHTRLREIAQAPEAEADLEAATRAALSDAAIYEVRERLFIDASTSVAGAGQAMYEGLRALRSVVAAGAGKDSAAFHEVYHPYLRAVWAYRAAVRTELEGQPLSPGDFGWDQWDGRERCPVCRAEVAPAS</sequence>
<proteinExistence type="predicted"/>
<dbReference type="Proteomes" id="UP000007842">
    <property type="component" value="Plasmid pSCATT"/>
</dbReference>
<keyword evidence="1" id="KW-0614">Plasmid</keyword>
<geneLocation type="plasmid" evidence="1 2">
    <name>pSCATT</name>
</geneLocation>